<dbReference type="NCBIfam" id="TIGR01280">
    <property type="entry name" value="xseB"/>
    <property type="match status" value="1"/>
</dbReference>
<dbReference type="Gene3D" id="1.10.287.1040">
    <property type="entry name" value="Exonuclease VII, small subunit"/>
    <property type="match status" value="1"/>
</dbReference>
<reference evidence="7" key="1">
    <citation type="journal article" date="2022" name="Cell">
        <title>Design, construction, and in vivo augmentation of a complex gut microbiome.</title>
        <authorList>
            <person name="Cheng A.G."/>
            <person name="Ho P.Y."/>
            <person name="Aranda-Diaz A."/>
            <person name="Jain S."/>
            <person name="Yu F.B."/>
            <person name="Meng X."/>
            <person name="Wang M."/>
            <person name="Iakiviak M."/>
            <person name="Nagashima K."/>
            <person name="Zhao A."/>
            <person name="Murugkar P."/>
            <person name="Patil A."/>
            <person name="Atabakhsh K."/>
            <person name="Weakley A."/>
            <person name="Yan J."/>
            <person name="Brumbaugh A.R."/>
            <person name="Higginbottom S."/>
            <person name="Dimas A."/>
            <person name="Shiver A.L."/>
            <person name="Deutschbauer A."/>
            <person name="Neff N."/>
            <person name="Sonnenburg J.L."/>
            <person name="Huang K.C."/>
            <person name="Fischbach M.A."/>
        </authorList>
    </citation>
    <scope>NUCLEOTIDE SEQUENCE</scope>
    <source>
        <strain evidence="7">DSM 19829</strain>
    </source>
</reference>
<dbReference type="PANTHER" id="PTHR34137:SF1">
    <property type="entry name" value="EXODEOXYRIBONUCLEASE 7 SMALL SUBUNIT"/>
    <property type="match status" value="1"/>
</dbReference>
<comment type="subunit">
    <text evidence="6">Heterooligomer composed of large and small subunits.</text>
</comment>
<accession>A0ABY5VI16</accession>
<evidence type="ECO:0000256" key="5">
    <source>
        <dbReference type="ARBA" id="ARBA00022839"/>
    </source>
</evidence>
<comment type="function">
    <text evidence="6">Bidirectionally degrades single-stranded DNA into large acid-insoluble oligonucleotides, which are then degraded further into small acid-soluble oligonucleotides.</text>
</comment>
<dbReference type="Proteomes" id="UP001060164">
    <property type="component" value="Chromosome"/>
</dbReference>
<dbReference type="EMBL" id="CP102290">
    <property type="protein sequence ID" value="UWP59876.1"/>
    <property type="molecule type" value="Genomic_DNA"/>
</dbReference>
<evidence type="ECO:0000256" key="3">
    <source>
        <dbReference type="ARBA" id="ARBA00022722"/>
    </source>
</evidence>
<proteinExistence type="inferred from homology"/>
<organism evidence="7 8">
    <name type="scientific">Ruminococcus gauvreauii</name>
    <dbReference type="NCBI Taxonomy" id="438033"/>
    <lineage>
        <taxon>Bacteria</taxon>
        <taxon>Bacillati</taxon>
        <taxon>Bacillota</taxon>
        <taxon>Clostridia</taxon>
        <taxon>Eubacteriales</taxon>
        <taxon>Oscillospiraceae</taxon>
        <taxon>Ruminococcus</taxon>
    </lineage>
</organism>
<sequence length="72" mass="8347">MQEKDKTERTLEESFEILDDIVAKLESGKLSLEDSFGMYQSGMELLKECSRKVDLVEKKVLQMDAEGELREF</sequence>
<dbReference type="InterPro" id="IPR037004">
    <property type="entry name" value="Exonuc_VII_ssu_sf"/>
</dbReference>
<dbReference type="SUPFAM" id="SSF116842">
    <property type="entry name" value="XseB-like"/>
    <property type="match status" value="1"/>
</dbReference>
<gene>
    <name evidence="6 7" type="primary">xseB</name>
    <name evidence="7" type="ORF">NQ502_02090</name>
</gene>
<dbReference type="Pfam" id="PF02609">
    <property type="entry name" value="Exonuc_VII_S"/>
    <property type="match status" value="1"/>
</dbReference>
<evidence type="ECO:0000256" key="2">
    <source>
        <dbReference type="ARBA" id="ARBA00022490"/>
    </source>
</evidence>
<comment type="subcellular location">
    <subcellularLocation>
        <location evidence="6">Cytoplasm</location>
    </subcellularLocation>
</comment>
<dbReference type="EC" id="3.1.11.6" evidence="6"/>
<comment type="similarity">
    <text evidence="1 6">Belongs to the XseB family.</text>
</comment>
<protein>
    <recommendedName>
        <fullName evidence="6">Exodeoxyribonuclease 7 small subunit</fullName>
        <ecNumber evidence="6">3.1.11.6</ecNumber>
    </recommendedName>
    <alternativeName>
        <fullName evidence="6">Exodeoxyribonuclease VII small subunit</fullName>
        <shortName evidence="6">Exonuclease VII small subunit</shortName>
    </alternativeName>
</protein>
<evidence type="ECO:0000256" key="6">
    <source>
        <dbReference type="HAMAP-Rule" id="MF_00337"/>
    </source>
</evidence>
<evidence type="ECO:0000313" key="7">
    <source>
        <dbReference type="EMBL" id="UWP59876.1"/>
    </source>
</evidence>
<name>A0ABY5VI16_9FIRM</name>
<keyword evidence="8" id="KW-1185">Reference proteome</keyword>
<dbReference type="HAMAP" id="MF_00337">
    <property type="entry name" value="Exonuc_7_S"/>
    <property type="match status" value="1"/>
</dbReference>
<evidence type="ECO:0000256" key="4">
    <source>
        <dbReference type="ARBA" id="ARBA00022801"/>
    </source>
</evidence>
<dbReference type="RefSeq" id="WP_028528075.1">
    <property type="nucleotide sequence ID" value="NZ_CABLBR010000007.1"/>
</dbReference>
<keyword evidence="4 6" id="KW-0378">Hydrolase</keyword>
<dbReference type="PANTHER" id="PTHR34137">
    <property type="entry name" value="EXODEOXYRIBONUCLEASE 7 SMALL SUBUNIT"/>
    <property type="match status" value="1"/>
</dbReference>
<evidence type="ECO:0000313" key="8">
    <source>
        <dbReference type="Proteomes" id="UP001060164"/>
    </source>
</evidence>
<dbReference type="InterPro" id="IPR003761">
    <property type="entry name" value="Exonuc_VII_S"/>
</dbReference>
<dbReference type="GO" id="GO:0008855">
    <property type="term" value="F:exodeoxyribonuclease VII activity"/>
    <property type="evidence" value="ECO:0007669"/>
    <property type="project" value="UniProtKB-EC"/>
</dbReference>
<evidence type="ECO:0000256" key="1">
    <source>
        <dbReference type="ARBA" id="ARBA00009998"/>
    </source>
</evidence>
<comment type="catalytic activity">
    <reaction evidence="6">
        <text>Exonucleolytic cleavage in either 5'- to 3'- or 3'- to 5'-direction to yield nucleoside 5'-phosphates.</text>
        <dbReference type="EC" id="3.1.11.6"/>
    </reaction>
</comment>
<keyword evidence="5 6" id="KW-0269">Exonuclease</keyword>
<keyword evidence="2 6" id="KW-0963">Cytoplasm</keyword>
<keyword evidence="3 6" id="KW-0540">Nuclease</keyword>